<sequence length="163" mass="18167">MSHSVCLCCLWVSMFVCLCLYKKWAQKYKNQNRLWTILHLSPTPGGQLLAREDIALSSKPSGPIGLDTALQLQFDTARHKAPQVAIPFNMILPHTHAHCSSQYGSLRQARLHQRFCSATITIACRQGKVQGTSCYHRPLTFLHASLPVLPPSPSSPPYSDGRE</sequence>
<evidence type="ECO:0000256" key="1">
    <source>
        <dbReference type="SAM" id="SignalP"/>
    </source>
</evidence>
<evidence type="ECO:0000313" key="2">
    <source>
        <dbReference type="EMBL" id="MBW71855.1"/>
    </source>
</evidence>
<organism evidence="2">
    <name type="scientific">Anopheles darlingi</name>
    <name type="common">Mosquito</name>
    <dbReference type="NCBI Taxonomy" id="43151"/>
    <lineage>
        <taxon>Eukaryota</taxon>
        <taxon>Metazoa</taxon>
        <taxon>Ecdysozoa</taxon>
        <taxon>Arthropoda</taxon>
        <taxon>Hexapoda</taxon>
        <taxon>Insecta</taxon>
        <taxon>Pterygota</taxon>
        <taxon>Neoptera</taxon>
        <taxon>Endopterygota</taxon>
        <taxon>Diptera</taxon>
        <taxon>Nematocera</taxon>
        <taxon>Culicoidea</taxon>
        <taxon>Culicidae</taxon>
        <taxon>Anophelinae</taxon>
        <taxon>Anopheles</taxon>
    </lineage>
</organism>
<accession>A0A2M4D2T6</accession>
<proteinExistence type="predicted"/>
<feature type="signal peptide" evidence="1">
    <location>
        <begin position="1"/>
        <end position="21"/>
    </location>
</feature>
<protein>
    <submittedName>
        <fullName evidence="2">Putative secreted protein</fullName>
    </submittedName>
</protein>
<dbReference type="AlphaFoldDB" id="A0A2M4D2T6"/>
<feature type="chain" id="PRO_5014597803" evidence="1">
    <location>
        <begin position="22"/>
        <end position="163"/>
    </location>
</feature>
<reference evidence="2" key="1">
    <citation type="submission" date="2018-01" db="EMBL/GenBank/DDBJ databases">
        <title>An insight into the sialome of Amazonian anophelines.</title>
        <authorList>
            <person name="Ribeiro J.M."/>
            <person name="Scarpassa V."/>
            <person name="Calvo E."/>
        </authorList>
    </citation>
    <scope>NUCLEOTIDE SEQUENCE</scope>
</reference>
<name>A0A2M4D2T6_ANODA</name>
<keyword evidence="1" id="KW-0732">Signal</keyword>
<dbReference type="EMBL" id="GGFL01007677">
    <property type="protein sequence ID" value="MBW71855.1"/>
    <property type="molecule type" value="Transcribed_RNA"/>
</dbReference>